<dbReference type="PANTHER" id="PTHR11695:SF294">
    <property type="entry name" value="RETICULON-4-INTERACTING PROTEIN 1, MITOCHONDRIAL"/>
    <property type="match status" value="1"/>
</dbReference>
<dbReference type="Gene3D" id="3.40.50.720">
    <property type="entry name" value="NAD(P)-binding Rossmann-like Domain"/>
    <property type="match status" value="1"/>
</dbReference>
<organism evidence="7 8">
    <name type="scientific">Methylophaga sulfidovorans</name>
    <dbReference type="NCBI Taxonomy" id="45496"/>
    <lineage>
        <taxon>Bacteria</taxon>
        <taxon>Pseudomonadati</taxon>
        <taxon>Pseudomonadota</taxon>
        <taxon>Gammaproteobacteria</taxon>
        <taxon>Thiotrichales</taxon>
        <taxon>Piscirickettsiaceae</taxon>
        <taxon>Methylophaga</taxon>
    </lineage>
</organism>
<dbReference type="GO" id="GO:0008270">
    <property type="term" value="F:zinc ion binding"/>
    <property type="evidence" value="ECO:0007669"/>
    <property type="project" value="InterPro"/>
</dbReference>
<name>A0A1I4AI65_9GAMM</name>
<sequence>MKAYGFFQANGQAQLIERETPTPEGRDLLIKIDAIAVNPVDTKIKASLGDNLDNARIIGWDACGTVIDAGSECNLFKTGDKVFYSGDVTRDGCYASHQLVDERIVGKAPKTLSAEQAAAMPLTSITAWEALFSRMRIWADLDKGKTILIVGGAGGVGSIAIQLAKKIGQLNVVATASRQESIDWCYELGADHVINHQQLSEHYSKLGLAAPDYILCLGDTDPYYDELTDLLAPQGLICFVVTSQQNHNIDKLKNKSAGIVWEFMFARPMYHTADMIEQHHLLNKVSEMLDNKTLKCTHKQTLGAISVSNIEQAHQLLLTGRTIGKISLSAVED</sequence>
<dbReference type="InterPro" id="IPR013154">
    <property type="entry name" value="ADH-like_N"/>
</dbReference>
<evidence type="ECO:0000256" key="1">
    <source>
        <dbReference type="ARBA" id="ARBA00010371"/>
    </source>
</evidence>
<protein>
    <recommendedName>
        <fullName evidence="5">Zinc-type alcohol dehydrogenase-like protein</fullName>
    </recommendedName>
</protein>
<proteinExistence type="inferred from homology"/>
<dbReference type="PROSITE" id="PS01162">
    <property type="entry name" value="QOR_ZETA_CRYSTAL"/>
    <property type="match status" value="1"/>
</dbReference>
<accession>A0A1I4AI65</accession>
<dbReference type="SMART" id="SM00829">
    <property type="entry name" value="PKS_ER"/>
    <property type="match status" value="1"/>
</dbReference>
<dbReference type="CDD" id="cd08252">
    <property type="entry name" value="AL_MDR"/>
    <property type="match status" value="1"/>
</dbReference>
<evidence type="ECO:0000256" key="4">
    <source>
        <dbReference type="ARBA" id="ARBA00023002"/>
    </source>
</evidence>
<dbReference type="STRING" id="45496.SAMN04488079_11470"/>
<dbReference type="RefSeq" id="WP_091714915.1">
    <property type="nucleotide sequence ID" value="NZ_FOSH01000014.1"/>
</dbReference>
<dbReference type="Gene3D" id="3.90.180.10">
    <property type="entry name" value="Medium-chain alcohol dehydrogenases, catalytic domain"/>
    <property type="match status" value="1"/>
</dbReference>
<dbReference type="AlphaFoldDB" id="A0A1I4AI65"/>
<dbReference type="Proteomes" id="UP000198924">
    <property type="component" value="Unassembled WGS sequence"/>
</dbReference>
<dbReference type="EMBL" id="FOSH01000014">
    <property type="protein sequence ID" value="SFK55621.1"/>
    <property type="molecule type" value="Genomic_DNA"/>
</dbReference>
<dbReference type="PANTHER" id="PTHR11695">
    <property type="entry name" value="ALCOHOL DEHYDROGENASE RELATED"/>
    <property type="match status" value="1"/>
</dbReference>
<evidence type="ECO:0000259" key="6">
    <source>
        <dbReference type="SMART" id="SM00829"/>
    </source>
</evidence>
<dbReference type="InterPro" id="IPR020843">
    <property type="entry name" value="ER"/>
</dbReference>
<dbReference type="SUPFAM" id="SSF50129">
    <property type="entry name" value="GroES-like"/>
    <property type="match status" value="1"/>
</dbReference>
<evidence type="ECO:0000256" key="3">
    <source>
        <dbReference type="ARBA" id="ARBA00022833"/>
    </source>
</evidence>
<dbReference type="InterPro" id="IPR002364">
    <property type="entry name" value="Quin_OxRdtase/zeta-crystal_CS"/>
</dbReference>
<dbReference type="SUPFAM" id="SSF51735">
    <property type="entry name" value="NAD(P)-binding Rossmann-fold domains"/>
    <property type="match status" value="1"/>
</dbReference>
<comment type="similarity">
    <text evidence="1 5">Belongs to the zinc-containing alcohol dehydrogenase family. Quinone oxidoreductase subfamily.</text>
</comment>
<gene>
    <name evidence="7" type="ORF">SAMN04488079_11470</name>
</gene>
<feature type="domain" description="Enoyl reductase (ER)" evidence="6">
    <location>
        <begin position="11"/>
        <end position="328"/>
    </location>
</feature>
<evidence type="ECO:0000256" key="2">
    <source>
        <dbReference type="ARBA" id="ARBA00022723"/>
    </source>
</evidence>
<dbReference type="InterPro" id="IPR011032">
    <property type="entry name" value="GroES-like_sf"/>
</dbReference>
<evidence type="ECO:0000313" key="8">
    <source>
        <dbReference type="Proteomes" id="UP000198924"/>
    </source>
</evidence>
<dbReference type="NCBIfam" id="TIGR02817">
    <property type="entry name" value="adh_fam_1"/>
    <property type="match status" value="1"/>
</dbReference>
<dbReference type="InterPro" id="IPR013149">
    <property type="entry name" value="ADH-like_C"/>
</dbReference>
<dbReference type="OrthoDB" id="9785812at2"/>
<reference evidence="8" key="1">
    <citation type="submission" date="2016-10" db="EMBL/GenBank/DDBJ databases">
        <authorList>
            <person name="Varghese N."/>
            <person name="Submissions S."/>
        </authorList>
    </citation>
    <scope>NUCLEOTIDE SEQUENCE [LARGE SCALE GENOMIC DNA]</scope>
    <source>
        <strain evidence="8">DSM 11578</strain>
    </source>
</reference>
<keyword evidence="3 5" id="KW-0862">Zinc</keyword>
<keyword evidence="2 5" id="KW-0479">Metal-binding</keyword>
<keyword evidence="8" id="KW-1185">Reference proteome</keyword>
<dbReference type="InterPro" id="IPR036291">
    <property type="entry name" value="NAD(P)-bd_dom_sf"/>
</dbReference>
<evidence type="ECO:0000313" key="7">
    <source>
        <dbReference type="EMBL" id="SFK55621.1"/>
    </source>
</evidence>
<keyword evidence="4 5" id="KW-0560">Oxidoreductase</keyword>
<dbReference type="Pfam" id="PF08240">
    <property type="entry name" value="ADH_N"/>
    <property type="match status" value="1"/>
</dbReference>
<dbReference type="Pfam" id="PF00107">
    <property type="entry name" value="ADH_zinc_N"/>
    <property type="match status" value="1"/>
</dbReference>
<dbReference type="GO" id="GO:0016491">
    <property type="term" value="F:oxidoreductase activity"/>
    <property type="evidence" value="ECO:0007669"/>
    <property type="project" value="UniProtKB-KW"/>
</dbReference>
<evidence type="ECO:0000256" key="5">
    <source>
        <dbReference type="RuleBase" id="RU364000"/>
    </source>
</evidence>
<dbReference type="InterPro" id="IPR014182">
    <property type="entry name" value="ADH_Zn_typ-1"/>
</dbReference>
<dbReference type="InterPro" id="IPR050700">
    <property type="entry name" value="YIM1/Zinc_Alcohol_DH_Fams"/>
</dbReference>